<dbReference type="InterPro" id="IPR050824">
    <property type="entry name" value="Thiol_disulfide_DsbA"/>
</dbReference>
<dbReference type="InterPro" id="IPR023205">
    <property type="entry name" value="DsbA/DsbL"/>
</dbReference>
<comment type="similarity">
    <text evidence="2">Belongs to the thioredoxin family. DsbA subfamily.</text>
</comment>
<dbReference type="InterPro" id="IPR036249">
    <property type="entry name" value="Thioredoxin-like_sf"/>
</dbReference>
<feature type="signal peptide" evidence="8">
    <location>
        <begin position="1"/>
        <end position="20"/>
    </location>
</feature>
<dbReference type="InterPro" id="IPR013766">
    <property type="entry name" value="Thioredoxin_domain"/>
</dbReference>
<evidence type="ECO:0000256" key="6">
    <source>
        <dbReference type="ARBA" id="ARBA00023284"/>
    </source>
</evidence>
<evidence type="ECO:0000256" key="2">
    <source>
        <dbReference type="ARBA" id="ARBA00005791"/>
    </source>
</evidence>
<dbReference type="Gene3D" id="3.40.30.10">
    <property type="entry name" value="Glutaredoxin"/>
    <property type="match status" value="1"/>
</dbReference>
<comment type="subcellular location">
    <subcellularLocation>
        <location evidence="1 7">Periplasm</location>
    </subcellularLocation>
</comment>
<keyword evidence="5 7" id="KW-1015">Disulfide bond</keyword>
<keyword evidence="4 7" id="KW-0574">Periplasm</keyword>
<proteinExistence type="inferred from homology"/>
<dbReference type="EMBL" id="JAWCUA010000003">
    <property type="protein sequence ID" value="MDU0112151.1"/>
    <property type="molecule type" value="Genomic_DNA"/>
</dbReference>
<feature type="chain" id="PRO_5047533858" description="Thiol:disulfide interchange protein" evidence="8">
    <location>
        <begin position="21"/>
        <end position="215"/>
    </location>
</feature>
<evidence type="ECO:0000256" key="7">
    <source>
        <dbReference type="PIRNR" id="PIRNR001488"/>
    </source>
</evidence>
<evidence type="ECO:0000256" key="8">
    <source>
        <dbReference type="SAM" id="SignalP"/>
    </source>
</evidence>
<protein>
    <recommendedName>
        <fullName evidence="7">Thiol:disulfide interchange protein</fullName>
    </recommendedName>
</protein>
<keyword evidence="11" id="KW-1185">Reference proteome</keyword>
<feature type="domain" description="Thioredoxin" evidence="9">
    <location>
        <begin position="9"/>
        <end position="157"/>
    </location>
</feature>
<dbReference type="PANTHER" id="PTHR35891">
    <property type="entry name" value="THIOL:DISULFIDE INTERCHANGE PROTEIN DSBA"/>
    <property type="match status" value="1"/>
</dbReference>
<sequence>MKNLITLVMAIFMVATASSAEEIKEGVHYEVIATTTTATPEVKEFFSYYCPHCHNFEPLADSLKKAAKTDNFKFVKSHVDFLPAAGPDIQMMLTKALVTSEVLNVPAASKAIFEYIHNQRGVFTKEKDIRDLFLIHNVDGEKFDKAFNSFAVKAAANKMKKEQDSLSRRRVLTGVPTFIVNGKYKILNSGFKNAKTYDEYFAQIQAAAIELTKKK</sequence>
<name>A0ABU3QXJ1_9GAMM</name>
<comment type="caution">
    <text evidence="10">The sequence shown here is derived from an EMBL/GenBank/DDBJ whole genome shotgun (WGS) entry which is preliminary data.</text>
</comment>
<evidence type="ECO:0000259" key="9">
    <source>
        <dbReference type="PROSITE" id="PS51352"/>
    </source>
</evidence>
<organism evidence="10 11">
    <name type="scientific">Psychrosphaera aquimarina</name>
    <dbReference type="NCBI Taxonomy" id="2044854"/>
    <lineage>
        <taxon>Bacteria</taxon>
        <taxon>Pseudomonadati</taxon>
        <taxon>Pseudomonadota</taxon>
        <taxon>Gammaproteobacteria</taxon>
        <taxon>Alteromonadales</taxon>
        <taxon>Pseudoalteromonadaceae</taxon>
        <taxon>Psychrosphaera</taxon>
    </lineage>
</organism>
<keyword evidence="6" id="KW-0676">Redox-active center</keyword>
<dbReference type="RefSeq" id="WP_315945949.1">
    <property type="nucleotide sequence ID" value="NZ_JAWCUA010000003.1"/>
</dbReference>
<dbReference type="Pfam" id="PF01323">
    <property type="entry name" value="DSBA"/>
    <property type="match status" value="1"/>
</dbReference>
<evidence type="ECO:0000313" key="11">
    <source>
        <dbReference type="Proteomes" id="UP001257914"/>
    </source>
</evidence>
<gene>
    <name evidence="10" type="ORF">RT723_03875</name>
</gene>
<evidence type="ECO:0000313" key="10">
    <source>
        <dbReference type="EMBL" id="MDU0112151.1"/>
    </source>
</evidence>
<evidence type="ECO:0000256" key="5">
    <source>
        <dbReference type="ARBA" id="ARBA00023157"/>
    </source>
</evidence>
<dbReference type="PROSITE" id="PS51352">
    <property type="entry name" value="THIOREDOXIN_2"/>
    <property type="match status" value="1"/>
</dbReference>
<evidence type="ECO:0000256" key="3">
    <source>
        <dbReference type="ARBA" id="ARBA00022729"/>
    </source>
</evidence>
<evidence type="ECO:0000256" key="1">
    <source>
        <dbReference type="ARBA" id="ARBA00004418"/>
    </source>
</evidence>
<dbReference type="CDD" id="cd03019">
    <property type="entry name" value="DsbA_DsbA"/>
    <property type="match status" value="1"/>
</dbReference>
<dbReference type="Proteomes" id="UP001257914">
    <property type="component" value="Unassembled WGS sequence"/>
</dbReference>
<dbReference type="InterPro" id="IPR001853">
    <property type="entry name" value="DSBA-like_thioredoxin_dom"/>
</dbReference>
<dbReference type="PANTHER" id="PTHR35891:SF2">
    <property type="entry name" value="THIOL:DISULFIDE INTERCHANGE PROTEIN DSBA"/>
    <property type="match status" value="1"/>
</dbReference>
<accession>A0ABU3QXJ1</accession>
<dbReference type="SUPFAM" id="SSF52833">
    <property type="entry name" value="Thioredoxin-like"/>
    <property type="match status" value="1"/>
</dbReference>
<dbReference type="PIRSF" id="PIRSF001488">
    <property type="entry name" value="Tdi_protein"/>
    <property type="match status" value="1"/>
</dbReference>
<evidence type="ECO:0000256" key="4">
    <source>
        <dbReference type="ARBA" id="ARBA00022764"/>
    </source>
</evidence>
<keyword evidence="3 8" id="KW-0732">Signal</keyword>
<reference evidence="10 11" key="1">
    <citation type="submission" date="2023-10" db="EMBL/GenBank/DDBJ databases">
        <title>Psychrosphaera aquimaarina strain SW33 isolated from seawater.</title>
        <authorList>
            <person name="Bayburt H."/>
            <person name="Kim J.M."/>
            <person name="Choi B.J."/>
            <person name="Jeon C.O."/>
        </authorList>
    </citation>
    <scope>NUCLEOTIDE SEQUENCE [LARGE SCALE GENOMIC DNA]</scope>
    <source>
        <strain evidence="10 11">KCTC 52743</strain>
    </source>
</reference>